<dbReference type="AlphaFoldDB" id="A0A8J2R7R2"/>
<reference evidence="2" key="1">
    <citation type="submission" date="2021-09" db="EMBL/GenBank/DDBJ databases">
        <authorList>
            <person name="Martin H S."/>
        </authorList>
    </citation>
    <scope>NUCLEOTIDE SEQUENCE</scope>
</reference>
<name>A0A8J2R7R2_9NEOP</name>
<evidence type="ECO:0000313" key="3">
    <source>
        <dbReference type="Proteomes" id="UP000789524"/>
    </source>
</evidence>
<dbReference type="Proteomes" id="UP000789524">
    <property type="component" value="Unassembled WGS sequence"/>
</dbReference>
<keyword evidence="3" id="KW-1185">Reference proteome</keyword>
<dbReference type="EMBL" id="CAKASE010000081">
    <property type="protein sequence ID" value="CAG9583467.1"/>
    <property type="molecule type" value="Genomic_DNA"/>
</dbReference>
<evidence type="ECO:0000313" key="2">
    <source>
        <dbReference type="EMBL" id="CAG9583467.1"/>
    </source>
</evidence>
<feature type="region of interest" description="Disordered" evidence="1">
    <location>
        <begin position="1"/>
        <end position="53"/>
    </location>
</feature>
<accession>A0A8J2R7R2</accession>
<evidence type="ECO:0000256" key="1">
    <source>
        <dbReference type="SAM" id="MobiDB-lite"/>
    </source>
</evidence>
<comment type="caution">
    <text evidence="2">The sequence shown here is derived from an EMBL/GenBank/DDBJ whole genome shotgun (WGS) entry which is preliminary data.</text>
</comment>
<feature type="compositionally biased region" description="Pro residues" evidence="1">
    <location>
        <begin position="29"/>
        <end position="42"/>
    </location>
</feature>
<sequence length="67" mass="7331">MAGHMARCFVSGNDAVPPSNDVLPLMTPSTPPPPATRSPPLTPAMIPKQYDESSLCRARLREEAHYR</sequence>
<protein>
    <submittedName>
        <fullName evidence="2">(African queen) hypothetical protein</fullName>
    </submittedName>
</protein>
<organism evidence="2 3">
    <name type="scientific">Danaus chrysippus</name>
    <name type="common">African queen</name>
    <dbReference type="NCBI Taxonomy" id="151541"/>
    <lineage>
        <taxon>Eukaryota</taxon>
        <taxon>Metazoa</taxon>
        <taxon>Ecdysozoa</taxon>
        <taxon>Arthropoda</taxon>
        <taxon>Hexapoda</taxon>
        <taxon>Insecta</taxon>
        <taxon>Pterygota</taxon>
        <taxon>Neoptera</taxon>
        <taxon>Endopterygota</taxon>
        <taxon>Lepidoptera</taxon>
        <taxon>Glossata</taxon>
        <taxon>Ditrysia</taxon>
        <taxon>Papilionoidea</taxon>
        <taxon>Nymphalidae</taxon>
        <taxon>Danainae</taxon>
        <taxon>Danaini</taxon>
        <taxon>Danaina</taxon>
        <taxon>Danaus</taxon>
        <taxon>Anosia</taxon>
    </lineage>
</organism>
<proteinExistence type="predicted"/>
<gene>
    <name evidence="2" type="ORF">DCHRY22_LOCUS14851</name>
</gene>